<dbReference type="SUPFAM" id="SSF52047">
    <property type="entry name" value="RNI-like"/>
    <property type="match status" value="1"/>
</dbReference>
<dbReference type="EnsemblMetazoa" id="RPRC006688-RA">
    <property type="protein sequence ID" value="RPRC006688-PA"/>
    <property type="gene ID" value="RPRC006688"/>
</dbReference>
<evidence type="ECO:0000313" key="2">
    <source>
        <dbReference type="Proteomes" id="UP000015103"/>
    </source>
</evidence>
<proteinExistence type="predicted"/>
<dbReference type="Gene3D" id="3.80.10.10">
    <property type="entry name" value="Ribonuclease Inhibitor"/>
    <property type="match status" value="1"/>
</dbReference>
<keyword evidence="2" id="KW-1185">Reference proteome</keyword>
<dbReference type="GO" id="GO:0044782">
    <property type="term" value="P:cilium organization"/>
    <property type="evidence" value="ECO:0007669"/>
    <property type="project" value="TreeGrafter"/>
</dbReference>
<dbReference type="AlphaFoldDB" id="T1HRL8"/>
<accession>T1HRL8</accession>
<dbReference type="EMBL" id="ACPB03008912">
    <property type="status" value="NOT_ANNOTATED_CDS"/>
    <property type="molecule type" value="Genomic_DNA"/>
</dbReference>
<protein>
    <submittedName>
        <fullName evidence="1">Uncharacterized protein</fullName>
    </submittedName>
</protein>
<dbReference type="PANTHER" id="PTHR24110">
    <property type="entry name" value="CENTROSOMAL PROTEIN OF 78 KDA"/>
    <property type="match status" value="1"/>
</dbReference>
<dbReference type="VEuPathDB" id="VectorBase:RPRC006688"/>
<dbReference type="Proteomes" id="UP000015103">
    <property type="component" value="Unassembled WGS sequence"/>
</dbReference>
<dbReference type="InParanoid" id="T1HRL8"/>
<reference evidence="1" key="1">
    <citation type="submission" date="2015-05" db="UniProtKB">
        <authorList>
            <consortium name="EnsemblMetazoa"/>
        </authorList>
    </citation>
    <scope>IDENTIFICATION</scope>
</reference>
<name>T1HRL8_RHOPR</name>
<evidence type="ECO:0000313" key="1">
    <source>
        <dbReference type="EnsemblMetazoa" id="RPRC006688-PA"/>
    </source>
</evidence>
<dbReference type="PANTHER" id="PTHR24110:SF3">
    <property type="entry name" value="CENTROSOMAL PROTEIN OF 78 KDA"/>
    <property type="match status" value="1"/>
</dbReference>
<dbReference type="GO" id="GO:0036064">
    <property type="term" value="C:ciliary basal body"/>
    <property type="evidence" value="ECO:0007669"/>
    <property type="project" value="TreeGrafter"/>
</dbReference>
<sequence>MTEDVIKQPSKNPGISFSAEEIPVHLRLDDIITDDEIKFMNLDQATLDDIRNILEIIKNKKLEKLLLGCEKNSSILNMDVNTLKEAGQETSEVIMTSNLLEEICSVIGYRIKRTLKELFLQNLPITLRVSLLKFHRARYLKKISIRHCQIGDYGCKAIFKRLSPFISHIDLTDNNISKKGVHYIASAIREQNTNTVKDPSNTGLQYLCLNCNPIRSAGLNILVDTMVSDFCLKSVELRNCGIEDIGNTYILALVNSGLEVFDLRGNPVAKPHQINKITKLLIQNNPPEVATFKWSKAEKLYVD</sequence>
<dbReference type="InterPro" id="IPR032675">
    <property type="entry name" value="LRR_dom_sf"/>
</dbReference>
<dbReference type="InterPro" id="IPR001611">
    <property type="entry name" value="Leu-rich_rpt"/>
</dbReference>
<dbReference type="STRING" id="13249.T1HRL8"/>
<organism evidence="1 2">
    <name type="scientific">Rhodnius prolixus</name>
    <name type="common">Triatomid bug</name>
    <dbReference type="NCBI Taxonomy" id="13249"/>
    <lineage>
        <taxon>Eukaryota</taxon>
        <taxon>Metazoa</taxon>
        <taxon>Ecdysozoa</taxon>
        <taxon>Arthropoda</taxon>
        <taxon>Hexapoda</taxon>
        <taxon>Insecta</taxon>
        <taxon>Pterygota</taxon>
        <taxon>Neoptera</taxon>
        <taxon>Paraneoptera</taxon>
        <taxon>Hemiptera</taxon>
        <taxon>Heteroptera</taxon>
        <taxon>Panheteroptera</taxon>
        <taxon>Cimicomorpha</taxon>
        <taxon>Reduviidae</taxon>
        <taxon>Triatominae</taxon>
        <taxon>Rhodnius</taxon>
    </lineage>
</organism>
<dbReference type="Pfam" id="PF13516">
    <property type="entry name" value="LRR_6"/>
    <property type="match status" value="2"/>
</dbReference>
<dbReference type="HOGENOM" id="CLU_919235_0_0_1"/>
<dbReference type="GO" id="GO:0005813">
    <property type="term" value="C:centrosome"/>
    <property type="evidence" value="ECO:0007669"/>
    <property type="project" value="TreeGrafter"/>
</dbReference>